<dbReference type="SUPFAM" id="SSF53756">
    <property type="entry name" value="UDP-Glycosyltransferase/glycogen phosphorylase"/>
    <property type="match status" value="1"/>
</dbReference>
<dbReference type="Proteomes" id="UP001279642">
    <property type="component" value="Unassembled WGS sequence"/>
</dbReference>
<feature type="domain" description="Glycosyl transferase family 1" evidence="1">
    <location>
        <begin position="236"/>
        <end position="398"/>
    </location>
</feature>
<comment type="caution">
    <text evidence="2">The sequence shown here is derived from an EMBL/GenBank/DDBJ whole genome shotgun (WGS) entry which is preliminary data.</text>
</comment>
<evidence type="ECO:0000313" key="3">
    <source>
        <dbReference type="Proteomes" id="UP001279642"/>
    </source>
</evidence>
<reference evidence="2 3" key="1">
    <citation type="journal article" date="2016" name="Antonie Van Leeuwenhoek">
        <title>Dongia soli sp. nov., isolated from soil from Dokdo, Korea.</title>
        <authorList>
            <person name="Kim D.U."/>
            <person name="Lee H."/>
            <person name="Kim H."/>
            <person name="Kim S.G."/>
            <person name="Ka J.O."/>
        </authorList>
    </citation>
    <scope>NUCLEOTIDE SEQUENCE [LARGE SCALE GENOMIC DNA]</scope>
    <source>
        <strain evidence="2 3">D78</strain>
    </source>
</reference>
<sequence length="443" mass="48867">MTKCDRAVRNSALRVAVLVTLERGDTAGGHVKCWERFAEAAIHLPEELDLTVHFLGKTSRVEHLARHVRLSEHPAVFSTRRLRFLDQGAGHTDLAPFHPAVAAALADSDVVHATDFFSFGRSAMSYARRHGSGLTASIHTDIPQFTRIYASAIFRRMAGMRLGGMLSDRLHLQDYIAARLSRAIDERLHRCHQVLASKPEDYQRLLASLEPNRLALLRRGIDRERFAPRHRDRARLQQLYGIPAGRPVLMFAGRVDASKSAMVVAETARQLVQAGEDIQLLVVGDGEDSGRIAALLGERVCLPGHVSQETLAWLYASADLFLFPSTTEVSPNVVLEAKASGLPVLVAASHGGAQFISRPGTDGFVLASQNPADWVSIAEPLLQEPARRHSVGRAARAWIDASWPSWIEVLRSDLLPAWQRAAQMAYRDHAVRDITPHDESMAA</sequence>
<keyword evidence="2" id="KW-0328">Glycosyltransferase</keyword>
<organism evidence="2 3">
    <name type="scientific">Dongia soli</name>
    <dbReference type="NCBI Taxonomy" id="600628"/>
    <lineage>
        <taxon>Bacteria</taxon>
        <taxon>Pseudomonadati</taxon>
        <taxon>Pseudomonadota</taxon>
        <taxon>Alphaproteobacteria</taxon>
        <taxon>Rhodospirillales</taxon>
        <taxon>Dongiaceae</taxon>
        <taxon>Dongia</taxon>
    </lineage>
</organism>
<dbReference type="GO" id="GO:0016757">
    <property type="term" value="F:glycosyltransferase activity"/>
    <property type="evidence" value="ECO:0007669"/>
    <property type="project" value="UniProtKB-KW"/>
</dbReference>
<dbReference type="PANTHER" id="PTHR45947:SF3">
    <property type="entry name" value="SULFOQUINOVOSYL TRANSFERASE SQD2"/>
    <property type="match status" value="1"/>
</dbReference>
<dbReference type="RefSeq" id="WP_320506623.1">
    <property type="nucleotide sequence ID" value="NZ_JAXCLW010000001.1"/>
</dbReference>
<dbReference type="EC" id="2.4.-.-" evidence="2"/>
<evidence type="ECO:0000259" key="1">
    <source>
        <dbReference type="Pfam" id="PF00534"/>
    </source>
</evidence>
<dbReference type="InterPro" id="IPR001296">
    <property type="entry name" value="Glyco_trans_1"/>
</dbReference>
<name>A0ABU5E5Y8_9PROT</name>
<dbReference type="InterPro" id="IPR050194">
    <property type="entry name" value="Glycosyltransferase_grp1"/>
</dbReference>
<accession>A0ABU5E5Y8</accession>
<dbReference type="Pfam" id="PF00534">
    <property type="entry name" value="Glycos_transf_1"/>
    <property type="match status" value="1"/>
</dbReference>
<dbReference type="EMBL" id="JAXCLW010000001">
    <property type="protein sequence ID" value="MDY0881564.1"/>
    <property type="molecule type" value="Genomic_DNA"/>
</dbReference>
<keyword evidence="2" id="KW-0808">Transferase</keyword>
<keyword evidence="3" id="KW-1185">Reference proteome</keyword>
<protein>
    <submittedName>
        <fullName evidence="2">Glycosyltransferase</fullName>
        <ecNumber evidence="2">2.4.-.-</ecNumber>
    </submittedName>
</protein>
<evidence type="ECO:0000313" key="2">
    <source>
        <dbReference type="EMBL" id="MDY0881564.1"/>
    </source>
</evidence>
<dbReference type="Gene3D" id="3.40.50.2000">
    <property type="entry name" value="Glycogen Phosphorylase B"/>
    <property type="match status" value="2"/>
</dbReference>
<proteinExistence type="predicted"/>
<dbReference type="PANTHER" id="PTHR45947">
    <property type="entry name" value="SULFOQUINOVOSYL TRANSFERASE SQD2"/>
    <property type="match status" value="1"/>
</dbReference>
<gene>
    <name evidence="2" type="ORF">SMD27_01785</name>
</gene>